<feature type="transmembrane region" description="Helical" evidence="1">
    <location>
        <begin position="659"/>
        <end position="683"/>
    </location>
</feature>
<keyword evidence="5" id="KW-1185">Reference proteome</keyword>
<evidence type="ECO:0000313" key="5">
    <source>
        <dbReference type="Proteomes" id="UP000030746"/>
    </source>
</evidence>
<evidence type="ECO:0000313" key="4">
    <source>
        <dbReference type="EMBL" id="ESO98280.1"/>
    </source>
</evidence>
<keyword evidence="1" id="KW-0472">Membrane</keyword>
<dbReference type="Proteomes" id="UP000030746">
    <property type="component" value="Unassembled WGS sequence"/>
</dbReference>
<evidence type="ECO:0000259" key="3">
    <source>
        <dbReference type="Pfam" id="PF01683"/>
    </source>
</evidence>
<dbReference type="RefSeq" id="XP_009050984.1">
    <property type="nucleotide sequence ID" value="XM_009052736.1"/>
</dbReference>
<feature type="signal peptide" evidence="2">
    <location>
        <begin position="1"/>
        <end position="21"/>
    </location>
</feature>
<dbReference type="OMA" id="CRREMSW"/>
<feature type="chain" id="PRO_5004717500" description="EB domain-containing protein" evidence="2">
    <location>
        <begin position="22"/>
        <end position="750"/>
    </location>
</feature>
<dbReference type="InterPro" id="IPR006149">
    <property type="entry name" value="EB_dom"/>
</dbReference>
<name>V4ATN9_LOTGI</name>
<feature type="domain" description="EB" evidence="3">
    <location>
        <begin position="109"/>
        <end position="149"/>
    </location>
</feature>
<dbReference type="OrthoDB" id="6161801at2759"/>
<gene>
    <name evidence="4" type="ORF">LOTGIDRAFT_231368</name>
</gene>
<dbReference type="HOGENOM" id="CLU_371009_0_0_1"/>
<dbReference type="CTD" id="20248565"/>
<accession>V4ATN9</accession>
<evidence type="ECO:0000256" key="1">
    <source>
        <dbReference type="SAM" id="Phobius"/>
    </source>
</evidence>
<proteinExistence type="predicted"/>
<sequence length="750" mass="80396">MVLFSFHICIAITMAITPVFTKNIFDMCSSHSDCPAVSSCKPNSCKGYVCLCDPETGLITFILDARKVVSFVGESCTTAIDCPYLSFCNTNNKCECYATVRATSTNRPHCVLPTSKAVGENCSQTIQCPRFSVCTNSKCVCDKGYRKKTDAEYWSNSLETDECIKNDFSLGTFFFFTKNNTTECNIESFYTSVIKLSQIHALPFHNVKHSLKTTSKDSLGLNWKLPLRHSYRVTFPLFFPDMCGSLTIAIPSALFIPPSSTVESISSIPVSSIDVSTVFQDVVSTIESTSSVSQYTYRIPSAAVETSYDYQQLNSLVEDSSTAVAIDPSTSVPVESSSQSLVAVESTNVATSETTFLDSSSSYITSVADIDTSAMLASIESSVVSSSQILEASGTSSPALTASNMGTTVVVSSVIGTSVIGLTSYPSSSKTMDLNSFQTELPQPVPPSLMNLASSLSHLDNAYTLDLTTKKAEPPLSTASSVVHTTSSLNSLSGRATINPNTNTLDLINMQIETVSLSLLHPASSLNSLSSRASTNILDQITVTTGFSNSADSSLIVHSTSSLSSPPTLASTFQDINLATIKTGIFNLKTPSLLIHPSSSSIASTYPHTNTLDLTVTKSTGPIFVINHSTLSHIAPSKEIIYTSTKSASGTSLQPTVKVLIIVGTLSGLFFLLIVALLVAIFCKCGAFGIRRRRPSYSSESSSLGSSDKLTIPRPFVSVSSPRYLGTWTTRASHNDMPIFYANSAYRTEL</sequence>
<protein>
    <recommendedName>
        <fullName evidence="3">EB domain-containing protein</fullName>
    </recommendedName>
</protein>
<keyword evidence="2" id="KW-0732">Signal</keyword>
<organism evidence="4 5">
    <name type="scientific">Lottia gigantea</name>
    <name type="common">Giant owl limpet</name>
    <dbReference type="NCBI Taxonomy" id="225164"/>
    <lineage>
        <taxon>Eukaryota</taxon>
        <taxon>Metazoa</taxon>
        <taxon>Spiralia</taxon>
        <taxon>Lophotrochozoa</taxon>
        <taxon>Mollusca</taxon>
        <taxon>Gastropoda</taxon>
        <taxon>Patellogastropoda</taxon>
        <taxon>Lottioidea</taxon>
        <taxon>Lottiidae</taxon>
        <taxon>Lottia</taxon>
    </lineage>
</organism>
<dbReference type="Pfam" id="PF01683">
    <property type="entry name" value="EB"/>
    <property type="match status" value="1"/>
</dbReference>
<keyword evidence="1" id="KW-1133">Transmembrane helix</keyword>
<reference evidence="4 5" key="1">
    <citation type="journal article" date="2013" name="Nature">
        <title>Insights into bilaterian evolution from three spiralian genomes.</title>
        <authorList>
            <person name="Simakov O."/>
            <person name="Marletaz F."/>
            <person name="Cho S.J."/>
            <person name="Edsinger-Gonzales E."/>
            <person name="Havlak P."/>
            <person name="Hellsten U."/>
            <person name="Kuo D.H."/>
            <person name="Larsson T."/>
            <person name="Lv J."/>
            <person name="Arendt D."/>
            <person name="Savage R."/>
            <person name="Osoegawa K."/>
            <person name="de Jong P."/>
            <person name="Grimwood J."/>
            <person name="Chapman J.A."/>
            <person name="Shapiro H."/>
            <person name="Aerts A."/>
            <person name="Otillar R.P."/>
            <person name="Terry A.Y."/>
            <person name="Boore J.L."/>
            <person name="Grigoriev I.V."/>
            <person name="Lindberg D.R."/>
            <person name="Seaver E.C."/>
            <person name="Weisblat D.A."/>
            <person name="Putnam N.H."/>
            <person name="Rokhsar D.S."/>
        </authorList>
    </citation>
    <scope>NUCLEOTIDE SEQUENCE [LARGE SCALE GENOMIC DNA]</scope>
</reference>
<evidence type="ECO:0000256" key="2">
    <source>
        <dbReference type="SAM" id="SignalP"/>
    </source>
</evidence>
<dbReference type="EMBL" id="KB201262">
    <property type="protein sequence ID" value="ESO98280.1"/>
    <property type="molecule type" value="Genomic_DNA"/>
</dbReference>
<dbReference type="GeneID" id="20248565"/>
<dbReference type="KEGG" id="lgi:LOTGIDRAFT_231368"/>
<dbReference type="AlphaFoldDB" id="V4ATN9"/>
<keyword evidence="1" id="KW-0812">Transmembrane</keyword>